<proteinExistence type="predicted"/>
<keyword evidence="3" id="KW-1185">Reference proteome</keyword>
<dbReference type="RefSeq" id="WP_116566038.1">
    <property type="nucleotide sequence ID" value="NZ_QDKP01000023.1"/>
</dbReference>
<name>A0A2T9JNF0_9CAUL</name>
<dbReference type="Proteomes" id="UP000244913">
    <property type="component" value="Unassembled WGS sequence"/>
</dbReference>
<dbReference type="AlphaFoldDB" id="A0A2T9JNF0"/>
<comment type="caution">
    <text evidence="2">The sequence shown here is derived from an EMBL/GenBank/DDBJ whole genome shotgun (WGS) entry which is preliminary data.</text>
</comment>
<feature type="compositionally biased region" description="Low complexity" evidence="1">
    <location>
        <begin position="162"/>
        <end position="177"/>
    </location>
</feature>
<feature type="region of interest" description="Disordered" evidence="1">
    <location>
        <begin position="152"/>
        <end position="177"/>
    </location>
</feature>
<reference evidence="2 3" key="1">
    <citation type="submission" date="2018-04" db="EMBL/GenBank/DDBJ databases">
        <title>The genome sequence of Caulobacter sp. 736.</title>
        <authorList>
            <person name="Gao J."/>
            <person name="Sun J."/>
        </authorList>
    </citation>
    <scope>NUCLEOTIDE SEQUENCE [LARGE SCALE GENOMIC DNA]</scope>
    <source>
        <strain evidence="2 3">736</strain>
    </source>
</reference>
<protein>
    <submittedName>
        <fullName evidence="2">Uncharacterized protein</fullName>
    </submittedName>
</protein>
<sequence>MVEPQSGADATPAKDDPTILASGIVAAVTTVAAEAVLARTPLAPTAPLVAATIGATVGYALEHTEAGRELTHAFGVPEASGLMPDCLPQPDPISVVTSAIARPFEPAPIDPWGGAESPPEISTLEVEALSTAAAAGIALMHEVSHHGGEVICDPPGSISPEADMGAADPGAPPGDLV</sequence>
<evidence type="ECO:0000313" key="3">
    <source>
        <dbReference type="Proteomes" id="UP000244913"/>
    </source>
</evidence>
<accession>A0A2T9JNF0</accession>
<gene>
    <name evidence="2" type="ORF">DDF65_07515</name>
</gene>
<organism evidence="2 3">
    <name type="scientific">Caulobacter radicis</name>
    <dbReference type="NCBI Taxonomy" id="2172650"/>
    <lineage>
        <taxon>Bacteria</taxon>
        <taxon>Pseudomonadati</taxon>
        <taxon>Pseudomonadota</taxon>
        <taxon>Alphaproteobacteria</taxon>
        <taxon>Caulobacterales</taxon>
        <taxon>Caulobacteraceae</taxon>
        <taxon>Caulobacter</taxon>
    </lineage>
</organism>
<evidence type="ECO:0000256" key="1">
    <source>
        <dbReference type="SAM" id="MobiDB-lite"/>
    </source>
</evidence>
<evidence type="ECO:0000313" key="2">
    <source>
        <dbReference type="EMBL" id="PVM85141.1"/>
    </source>
</evidence>
<dbReference type="EMBL" id="QDKP01000023">
    <property type="protein sequence ID" value="PVM85141.1"/>
    <property type="molecule type" value="Genomic_DNA"/>
</dbReference>